<dbReference type="GO" id="GO:0060828">
    <property type="term" value="P:regulation of canonical Wnt signaling pathway"/>
    <property type="evidence" value="ECO:0007669"/>
    <property type="project" value="InterPro"/>
</dbReference>
<dbReference type="OMA" id="NIECHEP"/>
<dbReference type="FunCoup" id="A0A152A196">
    <property type="interactions" value="106"/>
</dbReference>
<name>A0A152A196_TIELA</name>
<dbReference type="InParanoid" id="A0A152A196"/>
<reference evidence="3 4" key="1">
    <citation type="submission" date="2015-12" db="EMBL/GenBank/DDBJ databases">
        <title>Dictyostelia acquired genes for synthesis and detection of signals that induce cell-type specialization by lateral gene transfer from prokaryotes.</title>
        <authorList>
            <person name="Gloeckner G."/>
            <person name="Schaap P."/>
        </authorList>
    </citation>
    <scope>NUCLEOTIDE SEQUENCE [LARGE SCALE GENOMIC DNA]</scope>
    <source>
        <strain evidence="3 4">TK</strain>
    </source>
</reference>
<evidence type="ECO:0000313" key="4">
    <source>
        <dbReference type="Proteomes" id="UP000076078"/>
    </source>
</evidence>
<dbReference type="InterPro" id="IPR007967">
    <property type="entry name" value="GSKIP_dom"/>
</dbReference>
<comment type="caution">
    <text evidence="3">The sequence shown here is derived from an EMBL/GenBank/DDBJ whole genome shotgun (WGS) entry which is preliminary data.</text>
</comment>
<evidence type="ECO:0000259" key="2">
    <source>
        <dbReference type="Pfam" id="PF05303"/>
    </source>
</evidence>
<protein>
    <recommendedName>
        <fullName evidence="2">GSKIP domain-containing protein</fullName>
    </recommendedName>
</protein>
<sequence length="123" mass="14217">MNQPLDTFQLEIEDAISDVSYGVDKINILTNHPETRLQKCIVILEIQTKENVLLYIRMSLHEGFNVIEYKPLTDTKFTISNEDTRSFDTLANLLLNLSSSFQQLFHQQLFQRLSAIQTRVPSS</sequence>
<dbReference type="InterPro" id="IPR037395">
    <property type="entry name" value="GSKIP"/>
</dbReference>
<dbReference type="Proteomes" id="UP000076078">
    <property type="component" value="Unassembled WGS sequence"/>
</dbReference>
<dbReference type="PANTHER" id="PTHR12490">
    <property type="entry name" value="GSK3B-INTERACTING PROTEIN"/>
    <property type="match status" value="1"/>
</dbReference>
<dbReference type="EMBL" id="LODT01000018">
    <property type="protein sequence ID" value="KYR00018.1"/>
    <property type="molecule type" value="Genomic_DNA"/>
</dbReference>
<dbReference type="OrthoDB" id="17728at2759"/>
<dbReference type="GO" id="GO:0019207">
    <property type="term" value="F:kinase regulator activity"/>
    <property type="evidence" value="ECO:0007669"/>
    <property type="project" value="TreeGrafter"/>
</dbReference>
<evidence type="ECO:0000256" key="1">
    <source>
        <dbReference type="ARBA" id="ARBA00009571"/>
    </source>
</evidence>
<dbReference type="InterPro" id="IPR023231">
    <property type="entry name" value="GSKIP_dom_sf"/>
</dbReference>
<proteinExistence type="inferred from homology"/>
<dbReference type="SUPFAM" id="SSF103107">
    <property type="entry name" value="Hypothetical protein c14orf129, hspc210"/>
    <property type="match status" value="1"/>
</dbReference>
<dbReference type="Pfam" id="PF05303">
    <property type="entry name" value="GSKIP_dom"/>
    <property type="match status" value="1"/>
</dbReference>
<accession>A0A152A196</accession>
<dbReference type="GO" id="GO:0005737">
    <property type="term" value="C:cytoplasm"/>
    <property type="evidence" value="ECO:0007669"/>
    <property type="project" value="TreeGrafter"/>
</dbReference>
<feature type="domain" description="GSKIP" evidence="2">
    <location>
        <begin position="8"/>
        <end position="115"/>
    </location>
</feature>
<dbReference type="AlphaFoldDB" id="A0A152A196"/>
<evidence type="ECO:0000313" key="3">
    <source>
        <dbReference type="EMBL" id="KYR00018.1"/>
    </source>
</evidence>
<keyword evidence="4" id="KW-1185">Reference proteome</keyword>
<comment type="similarity">
    <text evidence="1">Belongs to the GSKIP family.</text>
</comment>
<organism evidence="3 4">
    <name type="scientific">Tieghemostelium lacteum</name>
    <name type="common">Slime mold</name>
    <name type="synonym">Dictyostelium lacteum</name>
    <dbReference type="NCBI Taxonomy" id="361077"/>
    <lineage>
        <taxon>Eukaryota</taxon>
        <taxon>Amoebozoa</taxon>
        <taxon>Evosea</taxon>
        <taxon>Eumycetozoa</taxon>
        <taxon>Dictyostelia</taxon>
        <taxon>Dictyosteliales</taxon>
        <taxon>Raperosteliaceae</taxon>
        <taxon>Tieghemostelium</taxon>
    </lineage>
</organism>
<dbReference type="Gene3D" id="3.30.2280.10">
    <property type="entry name" value="Hypothetical protein (hspc210)"/>
    <property type="match status" value="1"/>
</dbReference>
<dbReference type="PANTHER" id="PTHR12490:SF4">
    <property type="entry name" value="GSK3B-INTERACTING PROTEIN"/>
    <property type="match status" value="1"/>
</dbReference>
<dbReference type="GO" id="GO:0051018">
    <property type="term" value="F:protein kinase A binding"/>
    <property type="evidence" value="ECO:0007669"/>
    <property type="project" value="TreeGrafter"/>
</dbReference>
<gene>
    <name evidence="3" type="ORF">DLAC_03515</name>
</gene>